<keyword evidence="4" id="KW-1185">Reference proteome</keyword>
<evidence type="ECO:0000313" key="3">
    <source>
        <dbReference type="EMBL" id="EFC49688.1"/>
    </source>
</evidence>
<dbReference type="RefSeq" id="XP_002682432.1">
    <property type="nucleotide sequence ID" value="XM_002682386.1"/>
</dbReference>
<feature type="compositionally biased region" description="Basic and acidic residues" evidence="1">
    <location>
        <begin position="753"/>
        <end position="770"/>
    </location>
</feature>
<accession>D2V0B4</accession>
<dbReference type="VEuPathDB" id="AmoebaDB:NAEGRDRAFT_62234"/>
<sequence length="794" mass="84695">MLDNQVTSEKPSIKKIMKGSIRFSFAIVLATILAVCLTCSWSLRTVQASQQMIEYEAIQELFEPTSDSWSNEAFMLEMASHPSFDEHLDGILADLQDFDFDIEADDALLQYMSTLSDAEAQAQFRRFRRAFRRIGRAVRRAGRAFRKVGKGLKRVARGVVKVVKKYGKFIAPIALTIATGGIGGVSLAGSLGSIGGAVAKGAAIVAKASAIASKANAVLGGLNAVTGGKSKFLNKALKFTGKVSGVLGKGSMILNAGGSVASSLSKLSVKNIASQLKPSNLFKGANLFEKGSNFLNKASGLIKKGQEITTNLNNVTGGKIKALNKISKGLDKAGNIASIGTDALKGLNGGFNSLKNLKNLKNVDMKKLLTSANIKKGLGKLDSTIGKTQDILSRVNDVTGGKSKKLNKIIGALDKGKLIVNAGSTAVDRVKGIKNSIKDLKNLKSTDIKKLLTNEGIQKALGKLDSSLGFASQVSAINGGKSKTLNKLIQKLEKGQQAVGIGSTAAEQFKNVKSSIEQLSKMKSSDLKKLLTYDNTQAGLGKLNGALAGAQDLVTKINDFTNGRSKTLVSLVEKLQKGQKVTAVTSSILEGAKGVKGSLEQLKNLKKEDLKKVLDAEHLQGVLNNVAGAFSKGENIVSQLNEITNGKNKNLAKLLESLRKGQMITNTASSGVETYKNAKNSIEELKKLRGKNLKEILKSDELKEVIQSWKGTVSQGKDFVSQVKELKNELKKKKQEVPAAIDEVPSAVEEPTNEEHPIDGTQEEPDHSTESPEPIIMNNEEPVEGEIDPATAMG</sequence>
<keyword evidence="2" id="KW-1133">Transmembrane helix</keyword>
<evidence type="ECO:0000256" key="2">
    <source>
        <dbReference type="SAM" id="Phobius"/>
    </source>
</evidence>
<evidence type="ECO:0000313" key="4">
    <source>
        <dbReference type="Proteomes" id="UP000006671"/>
    </source>
</evidence>
<dbReference type="KEGG" id="ngr:NAEGRDRAFT_62234"/>
<dbReference type="InParanoid" id="D2V0B4"/>
<dbReference type="GeneID" id="8864045"/>
<dbReference type="EMBL" id="GG738847">
    <property type="protein sequence ID" value="EFC49688.1"/>
    <property type="molecule type" value="Genomic_DNA"/>
</dbReference>
<name>D2V0B4_NAEGR</name>
<gene>
    <name evidence="3" type="ORF">NAEGRDRAFT_62234</name>
</gene>
<dbReference type="Proteomes" id="UP000006671">
    <property type="component" value="Unassembled WGS sequence"/>
</dbReference>
<keyword evidence="2" id="KW-0812">Transmembrane</keyword>
<keyword evidence="2" id="KW-0472">Membrane</keyword>
<reference evidence="3 4" key="1">
    <citation type="journal article" date="2010" name="Cell">
        <title>The genome of Naegleria gruberi illuminates early eukaryotic versatility.</title>
        <authorList>
            <person name="Fritz-Laylin L.K."/>
            <person name="Prochnik S.E."/>
            <person name="Ginger M.L."/>
            <person name="Dacks J.B."/>
            <person name="Carpenter M.L."/>
            <person name="Field M.C."/>
            <person name="Kuo A."/>
            <person name="Paredez A."/>
            <person name="Chapman J."/>
            <person name="Pham J."/>
            <person name="Shu S."/>
            <person name="Neupane R."/>
            <person name="Cipriano M."/>
            <person name="Mancuso J."/>
            <person name="Tu H."/>
            <person name="Salamov A."/>
            <person name="Lindquist E."/>
            <person name="Shapiro H."/>
            <person name="Lucas S."/>
            <person name="Grigoriev I.V."/>
            <person name="Cande W.Z."/>
            <person name="Fulton C."/>
            <person name="Rokhsar D.S."/>
            <person name="Dawson S.C."/>
        </authorList>
    </citation>
    <scope>NUCLEOTIDE SEQUENCE [LARGE SCALE GENOMIC DNA]</scope>
    <source>
        <strain evidence="3 4">NEG-M</strain>
    </source>
</reference>
<protein>
    <submittedName>
        <fullName evidence="3">Predicted protein</fullName>
    </submittedName>
</protein>
<feature type="region of interest" description="Disordered" evidence="1">
    <location>
        <begin position="736"/>
        <end position="794"/>
    </location>
</feature>
<proteinExistence type="predicted"/>
<organism evidence="4">
    <name type="scientific">Naegleria gruberi</name>
    <name type="common">Amoeba</name>
    <dbReference type="NCBI Taxonomy" id="5762"/>
    <lineage>
        <taxon>Eukaryota</taxon>
        <taxon>Discoba</taxon>
        <taxon>Heterolobosea</taxon>
        <taxon>Tetramitia</taxon>
        <taxon>Eutetramitia</taxon>
        <taxon>Vahlkampfiidae</taxon>
        <taxon>Naegleria</taxon>
    </lineage>
</organism>
<evidence type="ECO:0000256" key="1">
    <source>
        <dbReference type="SAM" id="MobiDB-lite"/>
    </source>
</evidence>
<dbReference type="STRING" id="5762.D2V0B4"/>
<feature type="transmembrane region" description="Helical" evidence="2">
    <location>
        <begin position="21"/>
        <end position="43"/>
    </location>
</feature>
<dbReference type="AlphaFoldDB" id="D2V0B4"/>